<dbReference type="SUPFAM" id="SSF103107">
    <property type="entry name" value="Hypothetical protein c14orf129, hspc210"/>
    <property type="match status" value="1"/>
</dbReference>
<protein>
    <recommendedName>
        <fullName evidence="1">GED domain-containing protein</fullName>
    </recommendedName>
</protein>
<dbReference type="Proteomes" id="UP000012065">
    <property type="component" value="Unassembled WGS sequence"/>
</dbReference>
<evidence type="ECO:0000313" key="3">
    <source>
        <dbReference type="Proteomes" id="UP000012065"/>
    </source>
</evidence>
<dbReference type="Gene3D" id="1.20.120.1240">
    <property type="entry name" value="Dynamin, middle domain"/>
    <property type="match status" value="1"/>
</dbReference>
<accession>M5C112</accession>
<sequence>MGLPVQPVDLGKLIEAEAEDELVDIMAEVRAYYQVAYKRFVDVVPMATDETLIRGFSRGLEKRLFEGLGVSGEGAKERCASLLEYSHEITLEREMLKTRRDRLLLARQNELVLSLKELSYGVKSSQVLTNGPLAGSKGAPPMATIVMPDDVGITVQVSEKGWQVCDPISHVAAPRRFETLDDLLTEYNAEYAKQRQDALMQKLLAVAAEREPIE</sequence>
<dbReference type="AlphaFoldDB" id="M5C112"/>
<dbReference type="Pfam" id="PF02212">
    <property type="entry name" value="GED"/>
    <property type="match status" value="1"/>
</dbReference>
<dbReference type="InterPro" id="IPR023231">
    <property type="entry name" value="GSKIP_dom_sf"/>
</dbReference>
<evidence type="ECO:0000259" key="1">
    <source>
        <dbReference type="PROSITE" id="PS51388"/>
    </source>
</evidence>
<proteinExistence type="predicted"/>
<comment type="caution">
    <text evidence="2">The sequence shown here is derived from an EMBL/GenBank/DDBJ whole genome shotgun (WGS) entry which is preliminary data.</text>
</comment>
<dbReference type="EMBL" id="CAOJ01011005">
    <property type="protein sequence ID" value="CCO33136.1"/>
    <property type="molecule type" value="Genomic_DNA"/>
</dbReference>
<feature type="domain" description="GED" evidence="1">
    <location>
        <begin position="22"/>
        <end position="118"/>
    </location>
</feature>
<gene>
    <name evidence="2" type="ORF">BN14_07207</name>
</gene>
<dbReference type="Gene3D" id="3.30.2280.10">
    <property type="entry name" value="Hypothetical protein (hspc210)"/>
    <property type="match status" value="1"/>
</dbReference>
<dbReference type="InterPro" id="IPR003130">
    <property type="entry name" value="GED"/>
</dbReference>
<name>M5C112_THACB</name>
<organism evidence="2 3">
    <name type="scientific">Thanatephorus cucumeris (strain AG1-IB / isolate 7/3/14)</name>
    <name type="common">Lettuce bottom rot fungus</name>
    <name type="synonym">Rhizoctonia solani</name>
    <dbReference type="NCBI Taxonomy" id="1108050"/>
    <lineage>
        <taxon>Eukaryota</taxon>
        <taxon>Fungi</taxon>
        <taxon>Dikarya</taxon>
        <taxon>Basidiomycota</taxon>
        <taxon>Agaricomycotina</taxon>
        <taxon>Agaricomycetes</taxon>
        <taxon>Cantharellales</taxon>
        <taxon>Ceratobasidiaceae</taxon>
        <taxon>Rhizoctonia</taxon>
        <taxon>Rhizoctonia solani AG-1</taxon>
    </lineage>
</organism>
<reference evidence="2 3" key="1">
    <citation type="journal article" date="2013" name="J. Biotechnol.">
        <title>Establishment and interpretation of the genome sequence of the phytopathogenic fungus Rhizoctonia solani AG1-IB isolate 7/3/14.</title>
        <authorList>
            <person name="Wibberg D.W."/>
            <person name="Jelonek L.J."/>
            <person name="Rupp O.R."/>
            <person name="Hennig M.H."/>
            <person name="Eikmeyer F.E."/>
            <person name="Goesmann A.G."/>
            <person name="Hartmann A.H."/>
            <person name="Borriss R.B."/>
            <person name="Grosch R.G."/>
            <person name="Puehler A.P."/>
            <person name="Schlueter A.S."/>
        </authorList>
    </citation>
    <scope>NUCLEOTIDE SEQUENCE [LARGE SCALE GENOMIC DNA]</scope>
    <source>
        <strain evidence="3">AG1-IB / isolate 7/3/14</strain>
    </source>
</reference>
<dbReference type="InterPro" id="IPR020850">
    <property type="entry name" value="GED_dom"/>
</dbReference>
<dbReference type="GO" id="GO:0003924">
    <property type="term" value="F:GTPase activity"/>
    <property type="evidence" value="ECO:0007669"/>
    <property type="project" value="InterPro"/>
</dbReference>
<dbReference type="PROSITE" id="PS51388">
    <property type="entry name" value="GED"/>
    <property type="match status" value="1"/>
</dbReference>
<dbReference type="HOGENOM" id="CLU_1289732_0_0_1"/>
<dbReference type="GO" id="GO:0005525">
    <property type="term" value="F:GTP binding"/>
    <property type="evidence" value="ECO:0007669"/>
    <property type="project" value="InterPro"/>
</dbReference>
<evidence type="ECO:0000313" key="2">
    <source>
        <dbReference type="EMBL" id="CCO33136.1"/>
    </source>
</evidence>